<dbReference type="Proteomes" id="UP001432322">
    <property type="component" value="Unassembled WGS sequence"/>
</dbReference>
<dbReference type="InterPro" id="IPR016187">
    <property type="entry name" value="CTDL_fold"/>
</dbReference>
<dbReference type="AlphaFoldDB" id="A0AAV5WCC3"/>
<proteinExistence type="predicted"/>
<dbReference type="SUPFAM" id="SSF56436">
    <property type="entry name" value="C-type lectin-like"/>
    <property type="match status" value="1"/>
</dbReference>
<dbReference type="PANTHER" id="PTHR31024">
    <property type="entry name" value="C-TYPE LECTIN"/>
    <property type="match status" value="1"/>
</dbReference>
<reference evidence="3" key="1">
    <citation type="submission" date="2023-10" db="EMBL/GenBank/DDBJ databases">
        <title>Genome assembly of Pristionchus species.</title>
        <authorList>
            <person name="Yoshida K."/>
            <person name="Sommer R.J."/>
        </authorList>
    </citation>
    <scope>NUCLEOTIDE SEQUENCE</scope>
    <source>
        <strain evidence="3">RS5133</strain>
    </source>
</reference>
<dbReference type="Pfam" id="PF00059">
    <property type="entry name" value="Lectin_C"/>
    <property type="match status" value="1"/>
</dbReference>
<dbReference type="InterPro" id="IPR016186">
    <property type="entry name" value="C-type_lectin-like/link_sf"/>
</dbReference>
<dbReference type="EMBL" id="BTSY01000005">
    <property type="protein sequence ID" value="GMT27474.1"/>
    <property type="molecule type" value="Genomic_DNA"/>
</dbReference>
<dbReference type="InterPro" id="IPR001304">
    <property type="entry name" value="C-type_lectin-like"/>
</dbReference>
<evidence type="ECO:0000259" key="2">
    <source>
        <dbReference type="PROSITE" id="PS50234"/>
    </source>
</evidence>
<dbReference type="InterPro" id="IPR036465">
    <property type="entry name" value="vWFA_dom_sf"/>
</dbReference>
<feature type="domain" description="C-type lectin" evidence="1">
    <location>
        <begin position="534"/>
        <end position="652"/>
    </location>
</feature>
<dbReference type="CDD" id="cd00198">
    <property type="entry name" value="vWFA"/>
    <property type="match status" value="1"/>
</dbReference>
<evidence type="ECO:0008006" key="5">
    <source>
        <dbReference type="Google" id="ProtNLM"/>
    </source>
</evidence>
<dbReference type="CDD" id="cd00037">
    <property type="entry name" value="CLECT"/>
    <property type="match status" value="1"/>
</dbReference>
<dbReference type="PANTHER" id="PTHR31024:SF3">
    <property type="entry name" value="C-TYPE LECTIN-RELATED"/>
    <property type="match status" value="1"/>
</dbReference>
<dbReference type="Pfam" id="PF00092">
    <property type="entry name" value="VWA"/>
    <property type="match status" value="1"/>
</dbReference>
<gene>
    <name evidence="3" type="ORF">PFISCL1PPCAC_18771</name>
</gene>
<feature type="domain" description="VWFA" evidence="2">
    <location>
        <begin position="339"/>
        <end position="512"/>
    </location>
</feature>
<dbReference type="SUPFAM" id="SSF53300">
    <property type="entry name" value="vWA-like"/>
    <property type="match status" value="1"/>
</dbReference>
<dbReference type="Gene3D" id="3.10.100.10">
    <property type="entry name" value="Mannose-Binding Protein A, subunit A"/>
    <property type="match status" value="1"/>
</dbReference>
<evidence type="ECO:0000313" key="3">
    <source>
        <dbReference type="EMBL" id="GMT27474.1"/>
    </source>
</evidence>
<dbReference type="SMART" id="SM00034">
    <property type="entry name" value="CLECT"/>
    <property type="match status" value="1"/>
</dbReference>
<comment type="caution">
    <text evidence="3">The sequence shown here is derived from an EMBL/GenBank/DDBJ whole genome shotgun (WGS) entry which is preliminary data.</text>
</comment>
<evidence type="ECO:0000259" key="1">
    <source>
        <dbReference type="PROSITE" id="PS50041"/>
    </source>
</evidence>
<dbReference type="PROSITE" id="PS50041">
    <property type="entry name" value="C_TYPE_LECTIN_2"/>
    <property type="match status" value="1"/>
</dbReference>
<keyword evidence="4" id="KW-1185">Reference proteome</keyword>
<dbReference type="InterPro" id="IPR002035">
    <property type="entry name" value="VWF_A"/>
</dbReference>
<sequence length="663" mass="72802">YMNNDDYSLLDVSKFTTAEDQKGFFQVAVGNAQLNFINTNAGAATAPMAVWVVRGDASNSDATVFDAASLNMTEARSLGVVTVMSASPFTLSSKTDGPMMMTSTLTGFDAINGEQVPCTTAFEQMNPDNYKDFRIGVRSPLISFFFDNLADSGFPNTMISLKSKKDLDVSFDFSSPSFVASPGYIGCKDGKTFRSSLYASTSFYKFSKLNSYYDVALTSQLNTDSNHPVTISDITNGKEYKWSGSVADNTNIKTLELQQTNNLEFSWTRNDNSIDQSFLIQLVPQLVSTTTLKPGPATSTARTSLPTTTAPYQNIDNYCNCGLVNGWFDGWNPTGIWVDVVILLDTSSSMGNSVEEAKSLVMSFVRLLSTDVNAEFYSRVGVIAVSDTIQEIYNLNMSSSDDLDTISKQDISKIDIAAGIEAAQKMFSNGMSSTSYRKNAKQIIYYLTNSEPGNNMKAADDFKNGGGIIIVNDYVQEGQFNSPGLKPIASDNFYFTDLSENYLTSLTLFCEVNCFCSSDSHSFNDDLLSPRTQANRGCFHPVNSGIPFDLARDTCNRENSSLVSIHDYAKEFFVSSVVATFGLKKKYWIAYQNNGSKWIWDDKSTDPFSDWDVNQPDTNGGNSLCAYATQTTGLNVKWTAANCAMPNLYVCESVPCRVGNKNC</sequence>
<name>A0AAV5WCC3_9BILA</name>
<dbReference type="SMART" id="SM00327">
    <property type="entry name" value="VWA"/>
    <property type="match status" value="1"/>
</dbReference>
<organism evidence="3 4">
    <name type="scientific">Pristionchus fissidentatus</name>
    <dbReference type="NCBI Taxonomy" id="1538716"/>
    <lineage>
        <taxon>Eukaryota</taxon>
        <taxon>Metazoa</taxon>
        <taxon>Ecdysozoa</taxon>
        <taxon>Nematoda</taxon>
        <taxon>Chromadorea</taxon>
        <taxon>Rhabditida</taxon>
        <taxon>Rhabditina</taxon>
        <taxon>Diplogasteromorpha</taxon>
        <taxon>Diplogasteroidea</taxon>
        <taxon>Neodiplogasteridae</taxon>
        <taxon>Pristionchus</taxon>
    </lineage>
</organism>
<evidence type="ECO:0000313" key="4">
    <source>
        <dbReference type="Proteomes" id="UP001432322"/>
    </source>
</evidence>
<feature type="non-terminal residue" evidence="3">
    <location>
        <position position="1"/>
    </location>
</feature>
<dbReference type="Gene3D" id="3.40.50.410">
    <property type="entry name" value="von Willebrand factor, type A domain"/>
    <property type="match status" value="1"/>
</dbReference>
<dbReference type="PROSITE" id="PS50234">
    <property type="entry name" value="VWFA"/>
    <property type="match status" value="1"/>
</dbReference>
<protein>
    <recommendedName>
        <fullName evidence="5">C-type lectin</fullName>
    </recommendedName>
</protein>
<accession>A0AAV5WCC3</accession>